<keyword evidence="15" id="KW-1185">Reference proteome</keyword>
<dbReference type="Pfam" id="PF14703">
    <property type="entry name" value="PHM7_cyt"/>
    <property type="match status" value="1"/>
</dbReference>
<keyword evidence="3" id="KW-0813">Transport</keyword>
<dbReference type="GO" id="GO:0008381">
    <property type="term" value="F:mechanosensitive monoatomic ion channel activity"/>
    <property type="evidence" value="ECO:0007669"/>
    <property type="project" value="EnsemblPlants"/>
</dbReference>
<organism evidence="14 15">
    <name type="scientific">Sphenostylis stenocarpa</name>
    <dbReference type="NCBI Taxonomy" id="92480"/>
    <lineage>
        <taxon>Eukaryota</taxon>
        <taxon>Viridiplantae</taxon>
        <taxon>Streptophyta</taxon>
        <taxon>Embryophyta</taxon>
        <taxon>Tracheophyta</taxon>
        <taxon>Spermatophyta</taxon>
        <taxon>Magnoliopsida</taxon>
        <taxon>eudicotyledons</taxon>
        <taxon>Gunneridae</taxon>
        <taxon>Pentapetalae</taxon>
        <taxon>rosids</taxon>
        <taxon>fabids</taxon>
        <taxon>Fabales</taxon>
        <taxon>Fabaceae</taxon>
        <taxon>Papilionoideae</taxon>
        <taxon>50 kb inversion clade</taxon>
        <taxon>NPAAA clade</taxon>
        <taxon>indigoferoid/millettioid clade</taxon>
        <taxon>Phaseoleae</taxon>
        <taxon>Sphenostylis</taxon>
    </lineage>
</organism>
<dbReference type="InterPro" id="IPR003864">
    <property type="entry name" value="CSC1/OSCA1-like_7TM"/>
</dbReference>
<gene>
    <name evidence="14" type="ORF">AYBTSS11_LOCUS19076</name>
</gene>
<evidence type="ECO:0000256" key="8">
    <source>
        <dbReference type="ARBA" id="ARBA00023136"/>
    </source>
</evidence>
<evidence type="ECO:0000313" key="14">
    <source>
        <dbReference type="EMBL" id="CAJ1962120.1"/>
    </source>
</evidence>
<evidence type="ECO:0000256" key="9">
    <source>
        <dbReference type="ARBA" id="ARBA00023303"/>
    </source>
</evidence>
<accession>A0AA86VG87</accession>
<evidence type="ECO:0000256" key="7">
    <source>
        <dbReference type="ARBA" id="ARBA00023065"/>
    </source>
</evidence>
<protein>
    <recommendedName>
        <fullName evidence="16">CSC1-like protein ERD4</fullName>
    </recommendedName>
</protein>
<feature type="transmembrane region" description="Helical" evidence="10">
    <location>
        <begin position="570"/>
        <end position="601"/>
    </location>
</feature>
<reference evidence="14" key="1">
    <citation type="submission" date="2023-10" db="EMBL/GenBank/DDBJ databases">
        <authorList>
            <person name="Domelevo Entfellner J.-B."/>
        </authorList>
    </citation>
    <scope>NUCLEOTIDE SEQUENCE</scope>
</reference>
<feature type="transmembrane region" description="Helical" evidence="10">
    <location>
        <begin position="622"/>
        <end position="642"/>
    </location>
</feature>
<comment type="subcellular location">
    <subcellularLocation>
        <location evidence="1">Membrane</location>
        <topology evidence="1">Multi-pass membrane protein</topology>
    </subcellularLocation>
</comment>
<feature type="domain" description="CSC1/OSCA1-like cytosolic" evidence="13">
    <location>
        <begin position="191"/>
        <end position="358"/>
    </location>
</feature>
<feature type="domain" description="CSC1/OSCA1-like N-terminal transmembrane" evidence="12">
    <location>
        <begin position="5"/>
        <end position="169"/>
    </location>
</feature>
<keyword evidence="6 10" id="KW-1133">Transmembrane helix</keyword>
<comment type="similarity">
    <text evidence="2">Belongs to the CSC1 (TC 1.A.17) family.</text>
</comment>
<evidence type="ECO:0000256" key="4">
    <source>
        <dbReference type="ARBA" id="ARBA00022692"/>
    </source>
</evidence>
<feature type="transmembrane region" description="Helical" evidence="10">
    <location>
        <begin position="149"/>
        <end position="168"/>
    </location>
</feature>
<evidence type="ECO:0000256" key="1">
    <source>
        <dbReference type="ARBA" id="ARBA00004141"/>
    </source>
</evidence>
<keyword evidence="5" id="KW-0106">Calcium</keyword>
<evidence type="ECO:0000256" key="6">
    <source>
        <dbReference type="ARBA" id="ARBA00022989"/>
    </source>
</evidence>
<evidence type="ECO:0000256" key="3">
    <source>
        <dbReference type="ARBA" id="ARBA00022448"/>
    </source>
</evidence>
<dbReference type="InterPro" id="IPR045122">
    <property type="entry name" value="Csc1-like"/>
</dbReference>
<dbReference type="GO" id="GO:0005227">
    <property type="term" value="F:calcium-activated cation channel activity"/>
    <property type="evidence" value="ECO:0007669"/>
    <property type="project" value="InterPro"/>
</dbReference>
<keyword evidence="4 10" id="KW-0812">Transmembrane</keyword>
<feature type="transmembrane region" description="Helical" evidence="10">
    <location>
        <begin position="423"/>
        <end position="443"/>
    </location>
</feature>
<dbReference type="PANTHER" id="PTHR13018">
    <property type="entry name" value="PROBABLE MEMBRANE PROTEIN DUF221-RELATED"/>
    <property type="match status" value="1"/>
</dbReference>
<evidence type="ECO:0000313" key="15">
    <source>
        <dbReference type="Proteomes" id="UP001189624"/>
    </source>
</evidence>
<feature type="transmembrane region" description="Helical" evidence="10">
    <location>
        <begin position="371"/>
        <end position="394"/>
    </location>
</feature>
<sequence length="728" mass="82321">MDFTSFLTSLGTSFVIFFILMIVFAFLSSKPGNNVVYYPNRILKGLDPLEGGSKSRNPFSWIKEAMSSSERDVITMSGVDTAVYFVFLTTVLSILVLSGVILLPVLLPLSATDNAMKRQGAKTQTTSKGTFNELDKLSMANITARSPRLWGFLVACYWVSIITYVLLWRAYKHVSWLRAEALKSPDVKPEQFAIVVRDIPHAPQGQTKKEQVDAYFKAIYPETFYRSMIVTDNKVVNKTWEALEGYRKKLARAEAIYAGSKTTAKPEGTRPTTKTGFLGLFGKKVDSIDYYNDKINEAVTKLESEQKVTLREKQQDAALVFFSSRVVAASAAQSLHAQMVDTWSVFDAPEPSQLIWPNLKIKYFQRELRQYLVYVIVALTIFFYMIPITFVSAFTTLDNLVKYLPFIKPIVRIKVLRTVLEAYLPQLALMIFLAMLPKLLLFLSKFEGIPTESHAVRAASGKYFYFIVLNVFIGVTIGGTLFKAFNRIQKNPNINEISSLLAESLPGNATFFLTYVALKFFVGYGLELSRIVPLIIYHLKRKYLCKTEAELKEAWHPGDLGYGTRVPGDMLIVTIVFCYSVIAPVIIPFGVLYFGLGWLVLRNQALKVYVPTYESYGRLWPHIHNRIVASLILYQITMFGYFGAQKFYYTPLVLPLPFLSLLFGFVCAKKFYPAFQHPALDVAANSLKEPPNLDLIFRSYIPPSLSSEKIEDDRFEDALSSVSRATPV</sequence>
<proteinExistence type="inferred from homology"/>
<evidence type="ECO:0000259" key="11">
    <source>
        <dbReference type="Pfam" id="PF02714"/>
    </source>
</evidence>
<evidence type="ECO:0000256" key="2">
    <source>
        <dbReference type="ARBA" id="ARBA00007779"/>
    </source>
</evidence>
<dbReference type="GO" id="GO:0005886">
    <property type="term" value="C:plasma membrane"/>
    <property type="evidence" value="ECO:0007669"/>
    <property type="project" value="TreeGrafter"/>
</dbReference>
<keyword evidence="9" id="KW-0407">Ion channel</keyword>
<dbReference type="Pfam" id="PF02714">
    <property type="entry name" value="RSN1_7TM"/>
    <property type="match status" value="1"/>
</dbReference>
<keyword evidence="8 10" id="KW-0472">Membrane</keyword>
<evidence type="ECO:0000259" key="13">
    <source>
        <dbReference type="Pfam" id="PF14703"/>
    </source>
</evidence>
<keyword evidence="7" id="KW-0406">Ion transport</keyword>
<feature type="transmembrane region" description="Helical" evidence="10">
    <location>
        <begin position="81"/>
        <end position="107"/>
    </location>
</feature>
<feature type="transmembrane region" description="Helical" evidence="10">
    <location>
        <begin position="463"/>
        <end position="482"/>
    </location>
</feature>
<evidence type="ECO:0000256" key="10">
    <source>
        <dbReference type="SAM" id="Phobius"/>
    </source>
</evidence>
<evidence type="ECO:0000259" key="12">
    <source>
        <dbReference type="Pfam" id="PF13967"/>
    </source>
</evidence>
<evidence type="ECO:0000256" key="5">
    <source>
        <dbReference type="ARBA" id="ARBA00022837"/>
    </source>
</evidence>
<name>A0AA86VG87_9FABA</name>
<dbReference type="Proteomes" id="UP001189624">
    <property type="component" value="Chromosome 6"/>
</dbReference>
<dbReference type="InterPro" id="IPR027815">
    <property type="entry name" value="CSC1/OSCA1-like_cyt"/>
</dbReference>
<dbReference type="InterPro" id="IPR032880">
    <property type="entry name" value="CSC1/OSCA1-like_N"/>
</dbReference>
<dbReference type="PANTHER" id="PTHR13018:SF100">
    <property type="entry name" value="CSC1-LIKE PROTEIN ERD4"/>
    <property type="match status" value="1"/>
</dbReference>
<evidence type="ECO:0008006" key="16">
    <source>
        <dbReference type="Google" id="ProtNLM"/>
    </source>
</evidence>
<dbReference type="GO" id="GO:0003729">
    <property type="term" value="F:mRNA binding"/>
    <property type="evidence" value="ECO:0007669"/>
    <property type="project" value="EnsemblPlants"/>
</dbReference>
<feature type="domain" description="CSC1/OSCA1-like 7TM region" evidence="11">
    <location>
        <begin position="369"/>
        <end position="642"/>
    </location>
</feature>
<feature type="transmembrane region" description="Helical" evidence="10">
    <location>
        <begin position="6"/>
        <end position="27"/>
    </location>
</feature>
<feature type="transmembrane region" description="Helical" evidence="10">
    <location>
        <begin position="648"/>
        <end position="668"/>
    </location>
</feature>
<dbReference type="AlphaFoldDB" id="A0AA86VG87"/>
<dbReference type="Gramene" id="rna-AYBTSS11_LOCUS19076">
    <property type="protein sequence ID" value="CAJ1962120.1"/>
    <property type="gene ID" value="gene-AYBTSS11_LOCUS19076"/>
</dbReference>
<dbReference type="Pfam" id="PF13967">
    <property type="entry name" value="RSN1_TM"/>
    <property type="match status" value="1"/>
</dbReference>
<dbReference type="EMBL" id="OY731403">
    <property type="protein sequence ID" value="CAJ1962120.1"/>
    <property type="molecule type" value="Genomic_DNA"/>
</dbReference>